<dbReference type="EMBL" id="LZYO01000087">
    <property type="protein sequence ID" value="ODH36720.1"/>
    <property type="molecule type" value="Genomic_DNA"/>
</dbReference>
<dbReference type="Proteomes" id="UP000242814">
    <property type="component" value="Unassembled WGS sequence"/>
</dbReference>
<accession>A0A1D2JI04</accession>
<evidence type="ECO:0000313" key="2">
    <source>
        <dbReference type="Proteomes" id="UP000242814"/>
    </source>
</evidence>
<dbReference type="VEuPathDB" id="FungiDB:PADG_01245"/>
<organism evidence="1 2">
    <name type="scientific">Paracoccidioides brasiliensis</name>
    <dbReference type="NCBI Taxonomy" id="121759"/>
    <lineage>
        <taxon>Eukaryota</taxon>
        <taxon>Fungi</taxon>
        <taxon>Dikarya</taxon>
        <taxon>Ascomycota</taxon>
        <taxon>Pezizomycotina</taxon>
        <taxon>Eurotiomycetes</taxon>
        <taxon>Eurotiomycetidae</taxon>
        <taxon>Onygenales</taxon>
        <taxon>Ajellomycetaceae</taxon>
        <taxon>Paracoccidioides</taxon>
    </lineage>
</organism>
<proteinExistence type="predicted"/>
<comment type="caution">
    <text evidence="1">The sequence shown here is derived from an EMBL/GenBank/DDBJ whole genome shotgun (WGS) entry which is preliminary data.</text>
</comment>
<gene>
    <name evidence="1" type="ORF">ACO22_02732</name>
</gene>
<name>A0A1D2JI04_PARBR</name>
<dbReference type="AlphaFoldDB" id="A0A1D2JI04"/>
<protein>
    <submittedName>
        <fullName evidence="1">Uncharacterized protein</fullName>
    </submittedName>
</protein>
<sequence length="83" mass="8747">MTSVGQAALKVMLPNILGAHMLARGKPVGAVAVQETVAEVNRQLDQALENGSQCAATFTSIVGRKPPIVVFFFCKADDGGQEF</sequence>
<dbReference type="VEuPathDB" id="FungiDB:PABG_02753"/>
<reference evidence="1 2" key="1">
    <citation type="submission" date="2016-06" db="EMBL/GenBank/DDBJ databases">
        <authorList>
            <person name="Kjaerup R.B."/>
            <person name="Dalgaard T.S."/>
            <person name="Juul-Madsen H.R."/>
        </authorList>
    </citation>
    <scope>NUCLEOTIDE SEQUENCE [LARGE SCALE GENOMIC DNA]</scope>
    <source>
        <strain evidence="1 2">Pb300</strain>
    </source>
</reference>
<evidence type="ECO:0000313" key="1">
    <source>
        <dbReference type="EMBL" id="ODH36720.1"/>
    </source>
</evidence>